<dbReference type="AlphaFoldDB" id="A0A401WGF1"/>
<dbReference type="PANTHER" id="PTHR12526:SF627">
    <property type="entry name" value="D-RHAMNOSYLTRANSFERASE WBPZ"/>
    <property type="match status" value="1"/>
</dbReference>
<protein>
    <recommendedName>
        <fullName evidence="1">D-inositol 3-phosphate glycosyltransferase</fullName>
    </recommendedName>
</protein>
<organism evidence="4 5">
    <name type="scientific">Streptomyces paromomycinus</name>
    <name type="common">Streptomyces rimosus subsp. paromomycinus</name>
    <dbReference type="NCBI Taxonomy" id="92743"/>
    <lineage>
        <taxon>Bacteria</taxon>
        <taxon>Bacillati</taxon>
        <taxon>Actinomycetota</taxon>
        <taxon>Actinomycetes</taxon>
        <taxon>Kitasatosporales</taxon>
        <taxon>Streptomycetaceae</taxon>
        <taxon>Streptomyces</taxon>
    </lineage>
</organism>
<dbReference type="InterPro" id="IPR001296">
    <property type="entry name" value="Glyco_trans_1"/>
</dbReference>
<dbReference type="GO" id="GO:0016757">
    <property type="term" value="F:glycosyltransferase activity"/>
    <property type="evidence" value="ECO:0007669"/>
    <property type="project" value="InterPro"/>
</dbReference>
<dbReference type="RefSeq" id="WP_125059621.1">
    <property type="nucleotide sequence ID" value="NZ_BHZD01000001.1"/>
</dbReference>
<evidence type="ECO:0000259" key="3">
    <source>
        <dbReference type="Pfam" id="PF00534"/>
    </source>
</evidence>
<proteinExistence type="predicted"/>
<accession>A0A401WGF1</accession>
<reference evidence="4 5" key="1">
    <citation type="submission" date="2018-11" db="EMBL/GenBank/DDBJ databases">
        <title>Whole genome sequence of Streptomyces paromomycinus NBRC 15454(T).</title>
        <authorList>
            <person name="Komaki H."/>
            <person name="Tamura T."/>
        </authorList>
    </citation>
    <scope>NUCLEOTIDE SEQUENCE [LARGE SCALE GENOMIC DNA]</scope>
    <source>
        <strain evidence="4 5">NBRC 15454</strain>
    </source>
</reference>
<sequence length="426" mass="46382">MHIVFLLHNAYGIGGTIRATYNLASVLAEQHDVEIISVFRHRDVPVMGVPAKVALTPLVDLRSASADFEGDDPRHAEPAKIFPRADGRHRQYSRLTDARIGHCLSRLEADVIVGTRPGLNAHIARQSGAAGIRVGQEHLTFSGHGFRLRHEIRHRYQLLDAVTTVSEFDARSYRQLHLPGVRVEAIPNSVPRPSVAPADGSGKVIVAAGRLIPLKRYDILVKAFAEVADKHPDWHLRIFGEGDTTGNERESLLGLVDELGLGERTHLMGKADPLEPEWVKGSIAASASDRESFGMTIAEAMRCGLPVVSTDCPVGPREIVKGGVDGYLVPPGRVDGMAQALLKLVGDDQLRRSMGEAALKNSARFDPALTAERHQDLYQDLLRRGPGRRSIGFRRDAGFRVRTHAIGTALAVRSATRAVVSKFGGP</sequence>
<comment type="caution">
    <text evidence="4">The sequence shown here is derived from an EMBL/GenBank/DDBJ whole genome shotgun (WGS) entry which is preliminary data.</text>
</comment>
<dbReference type="Gene3D" id="3.40.50.2000">
    <property type="entry name" value="Glycogen Phosphorylase B"/>
    <property type="match status" value="2"/>
</dbReference>
<gene>
    <name evidence="4" type="ORF">GKJPGBOP_08197</name>
</gene>
<dbReference type="EMBL" id="BHZD01000001">
    <property type="protein sequence ID" value="GCD48399.1"/>
    <property type="molecule type" value="Genomic_DNA"/>
</dbReference>
<dbReference type="Proteomes" id="UP000286746">
    <property type="component" value="Unassembled WGS sequence"/>
</dbReference>
<feature type="domain" description="Glycosyl transferase family 1" evidence="3">
    <location>
        <begin position="199"/>
        <end position="359"/>
    </location>
</feature>
<evidence type="ECO:0000313" key="5">
    <source>
        <dbReference type="Proteomes" id="UP000286746"/>
    </source>
</evidence>
<dbReference type="PANTHER" id="PTHR12526">
    <property type="entry name" value="GLYCOSYLTRANSFERASE"/>
    <property type="match status" value="1"/>
</dbReference>
<keyword evidence="5" id="KW-1185">Reference proteome</keyword>
<keyword evidence="2 4" id="KW-0808">Transferase</keyword>
<name>A0A401WGF1_STREY</name>
<evidence type="ECO:0000313" key="4">
    <source>
        <dbReference type="EMBL" id="GCD48399.1"/>
    </source>
</evidence>
<dbReference type="Pfam" id="PF00534">
    <property type="entry name" value="Glycos_transf_1"/>
    <property type="match status" value="1"/>
</dbReference>
<dbReference type="SUPFAM" id="SSF53756">
    <property type="entry name" value="UDP-Glycosyltransferase/glycogen phosphorylase"/>
    <property type="match status" value="1"/>
</dbReference>
<evidence type="ECO:0000256" key="2">
    <source>
        <dbReference type="ARBA" id="ARBA00022679"/>
    </source>
</evidence>
<evidence type="ECO:0000256" key="1">
    <source>
        <dbReference type="ARBA" id="ARBA00021292"/>
    </source>
</evidence>
<dbReference type="CDD" id="cd03820">
    <property type="entry name" value="GT4_AmsD-like"/>
    <property type="match status" value="1"/>
</dbReference>